<dbReference type="Gene3D" id="1.20.5.4130">
    <property type="match status" value="1"/>
</dbReference>
<organism evidence="9">
    <name type="scientific">Vitis vinifera</name>
    <name type="common">Grape</name>
    <dbReference type="NCBI Taxonomy" id="29760"/>
    <lineage>
        <taxon>Eukaryota</taxon>
        <taxon>Viridiplantae</taxon>
        <taxon>Streptophyta</taxon>
        <taxon>Embryophyta</taxon>
        <taxon>Tracheophyta</taxon>
        <taxon>Spermatophyta</taxon>
        <taxon>Magnoliopsida</taxon>
        <taxon>eudicotyledons</taxon>
        <taxon>Gunneridae</taxon>
        <taxon>Pentapetalae</taxon>
        <taxon>rosids</taxon>
        <taxon>Vitales</taxon>
        <taxon>Vitaceae</taxon>
        <taxon>Viteae</taxon>
        <taxon>Vitis</taxon>
    </lineage>
</organism>
<evidence type="ECO:0000259" key="5">
    <source>
        <dbReference type="Pfam" id="PF07727"/>
    </source>
</evidence>
<dbReference type="Pfam" id="PF18052">
    <property type="entry name" value="Rx_N"/>
    <property type="match status" value="1"/>
</dbReference>
<feature type="domain" description="Reverse transcriptase Ty1/copia-type" evidence="5">
    <location>
        <begin position="2"/>
        <end position="70"/>
    </location>
</feature>
<dbReference type="Pfam" id="PF23598">
    <property type="entry name" value="LRR_14"/>
    <property type="match status" value="1"/>
</dbReference>
<dbReference type="GO" id="GO:0043531">
    <property type="term" value="F:ADP binding"/>
    <property type="evidence" value="ECO:0007669"/>
    <property type="project" value="InterPro"/>
</dbReference>
<evidence type="ECO:0000259" key="6">
    <source>
        <dbReference type="Pfam" id="PF18052"/>
    </source>
</evidence>
<dbReference type="InterPro" id="IPR041118">
    <property type="entry name" value="Rx_N"/>
</dbReference>
<name>A5BGP6_VITVI</name>
<feature type="domain" description="Disease resistance protein winged helix" evidence="7">
    <location>
        <begin position="606"/>
        <end position="677"/>
    </location>
</feature>
<dbReference type="InterPro" id="IPR027417">
    <property type="entry name" value="P-loop_NTPase"/>
</dbReference>
<dbReference type="InterPro" id="IPR058922">
    <property type="entry name" value="WHD_DRP"/>
</dbReference>
<dbReference type="GO" id="GO:0006952">
    <property type="term" value="P:defense response"/>
    <property type="evidence" value="ECO:0007669"/>
    <property type="project" value="UniProtKB-KW"/>
</dbReference>
<dbReference type="InterPro" id="IPR042197">
    <property type="entry name" value="Apaf_helical"/>
</dbReference>
<keyword evidence="3" id="KW-0611">Plant defense</keyword>
<sequence length="1062" mass="122210">MGWKIHHLDVKYAFLNGVLEEDIYVEQPEGFQVPGCEDKVYKLHKALYGLKQASRDWYSRIDAYLLQTAIPDNDTGSCPPELKEYGEKMSVRLESTKRDRPAKFNWEIDSFKGEFALEVPEFSNSIAKLENLRSLYLLAIDFSNISLCVMNSWLKDPGWNMTYGDFGEAAKIEDSKIKGGLISWKENAISFAVERIGDALLQKAIFLKGVHEQVDRMQRELKRMQCFLKDADAKQQEDERVRHWVSEIQDVAYDAEDAIDAFIFNVESGRTKFFPCRMFKKLVSSCKVGKEIEAIQIKIQDISKSRETYGINSIGEATSQAGQRLQKLRYISPLVKEEIIVGLKEDTDKLVEQLVKGDERRRAVSIVGMGGIGKTTLAKKVYNDSQVMGYFRFCRAWAYVSQDCRPRDVFQNILNQIPYKPNEDEAKKIEKMQEHEFGDFLHERLKEKRFLVVLDDIWESDDWKCLAKAFPEENNGSRLLLTTRNKNVALQADAQSVPYEVKLLSEEESWKLFCRSAIPGNVTESCPPELKELGEKMVKKCAGLPLAIVVLGGLLSSRTQLLTVWEEVFNKLRAHFAVSNGVDAILSLSYIDLPHNLKSCFLYLGLFPEDKVISKRRLLLLWIAEGFITQQDEQRLEDTAEDYLNELINRNLVQVVSVSVNERVTRCRIHDLVRDLCIKKAKEQNFFEIKNDIVSPSSTSSSLPSTKSRRLGIYLDFKRYASKQNSTSYVRSLLFFGDRPLSSNFIYKYFKLLRVLDLEAVGIISQPNSLGKLVHLRYLTLKRVENFNDPYLLSFLGKLKGLQTLGVEFSTEVPILIQKMENLRYLFLSYYKKVGKPLQIDTLRNLQTLSGIYFSDWQQNDTSEFTSLRKLKIEVDDVTVAEFSNSIAKLANLRSLYLEAVSPNFIPCFVMNSWLHLSKLLLKGSIPMLPKADEFPPSLTQLTLENIRLGHGHMMILEKLPKLLIFRLRRMSKYLEEEMQVSADGFPQLKILQLSGLRTSPRLLIINKGGMPKLTHLQIFECYFNIDGLGELLHLRKVDVNVAYHRWISSLPYPSEWHKIRR</sequence>
<dbReference type="Pfam" id="PF07727">
    <property type="entry name" value="RVT_2"/>
    <property type="match status" value="1"/>
</dbReference>
<evidence type="ECO:0008006" key="10">
    <source>
        <dbReference type="Google" id="ProtNLM"/>
    </source>
</evidence>
<feature type="domain" description="Disease resistance R13L4/SHOC-2-like LRR" evidence="8">
    <location>
        <begin position="730"/>
        <end position="1045"/>
    </location>
</feature>
<dbReference type="PRINTS" id="PR00364">
    <property type="entry name" value="DISEASERSIST"/>
</dbReference>
<dbReference type="FunFam" id="3.40.50.300:FF:001091">
    <property type="entry name" value="Probable disease resistance protein At1g61300"/>
    <property type="match status" value="1"/>
</dbReference>
<dbReference type="Gene3D" id="3.40.50.300">
    <property type="entry name" value="P-loop containing nucleotide triphosphate hydrolases"/>
    <property type="match status" value="1"/>
</dbReference>
<evidence type="ECO:0000256" key="2">
    <source>
        <dbReference type="ARBA" id="ARBA00022741"/>
    </source>
</evidence>
<dbReference type="PANTHER" id="PTHR23155:SF1193">
    <property type="entry name" value="DISEASE RESISTANCE PROTEIN RPP13-RELATED"/>
    <property type="match status" value="1"/>
</dbReference>
<evidence type="ECO:0000259" key="8">
    <source>
        <dbReference type="Pfam" id="PF23598"/>
    </source>
</evidence>
<dbReference type="Gene3D" id="1.10.10.10">
    <property type="entry name" value="Winged helix-like DNA-binding domain superfamily/Winged helix DNA-binding domain"/>
    <property type="match status" value="1"/>
</dbReference>
<dbReference type="InterPro" id="IPR038005">
    <property type="entry name" value="RX-like_CC"/>
</dbReference>
<feature type="domain" description="Disease resistance N-terminal" evidence="6">
    <location>
        <begin position="188"/>
        <end position="271"/>
    </location>
</feature>
<dbReference type="InterPro" id="IPR002182">
    <property type="entry name" value="NB-ARC"/>
</dbReference>
<keyword evidence="1" id="KW-0677">Repeat</keyword>
<dbReference type="Pfam" id="PF00931">
    <property type="entry name" value="NB-ARC"/>
    <property type="match status" value="1"/>
</dbReference>
<dbReference type="SUPFAM" id="SSF52058">
    <property type="entry name" value="L domain-like"/>
    <property type="match status" value="1"/>
</dbReference>
<protein>
    <recommendedName>
        <fullName evidence="10">Disease resistance protein</fullName>
    </recommendedName>
</protein>
<evidence type="ECO:0000259" key="4">
    <source>
        <dbReference type="Pfam" id="PF00931"/>
    </source>
</evidence>
<dbReference type="Gene3D" id="1.10.8.430">
    <property type="entry name" value="Helical domain of apoptotic protease-activating factors"/>
    <property type="match status" value="1"/>
</dbReference>
<feature type="domain" description="NB-ARC" evidence="4">
    <location>
        <begin position="345"/>
        <end position="521"/>
    </location>
</feature>
<accession>A5BGP6</accession>
<evidence type="ECO:0000256" key="1">
    <source>
        <dbReference type="ARBA" id="ARBA00022737"/>
    </source>
</evidence>
<dbReference type="InterPro" id="IPR013103">
    <property type="entry name" value="RVT_2"/>
</dbReference>
<dbReference type="InterPro" id="IPR055414">
    <property type="entry name" value="LRR_R13L4/SHOC2-like"/>
</dbReference>
<dbReference type="GO" id="GO:0051707">
    <property type="term" value="P:response to other organism"/>
    <property type="evidence" value="ECO:0007669"/>
    <property type="project" value="UniProtKB-ARBA"/>
</dbReference>
<gene>
    <name evidence="9" type="ORF">VITISV_018385</name>
</gene>
<proteinExistence type="predicted"/>
<evidence type="ECO:0000313" key="9">
    <source>
        <dbReference type="EMBL" id="CAN72325.1"/>
    </source>
</evidence>
<dbReference type="Gene3D" id="3.80.10.10">
    <property type="entry name" value="Ribonuclease Inhibitor"/>
    <property type="match status" value="1"/>
</dbReference>
<dbReference type="CDD" id="cd14798">
    <property type="entry name" value="RX-CC_like"/>
    <property type="match status" value="1"/>
</dbReference>
<reference evidence="9" key="1">
    <citation type="journal article" date="2007" name="PLoS ONE">
        <title>The first genome sequence of an elite grapevine cultivar (Pinot noir Vitis vinifera L.): coping with a highly heterozygous genome.</title>
        <authorList>
            <person name="Velasco R."/>
            <person name="Zharkikh A."/>
            <person name="Troggio M."/>
            <person name="Cartwright D.A."/>
            <person name="Cestaro A."/>
            <person name="Pruss D."/>
            <person name="Pindo M."/>
            <person name="FitzGerald L.M."/>
            <person name="Vezzulli S."/>
            <person name="Reid J."/>
            <person name="Malacarne G."/>
            <person name="Iliev D."/>
            <person name="Coppola G."/>
            <person name="Wardell B."/>
            <person name="Micheletti D."/>
            <person name="Macalma T."/>
            <person name="Facci M."/>
            <person name="Mitchell J.T."/>
            <person name="Perazzolli M."/>
            <person name="Eldredge G."/>
            <person name="Gatto P."/>
            <person name="Oyzerski R."/>
            <person name="Moretto M."/>
            <person name="Gutin N."/>
            <person name="Stefanini M."/>
            <person name="Chen Y."/>
            <person name="Segala C."/>
            <person name="Davenport C."/>
            <person name="Dematte L."/>
            <person name="Mraz A."/>
            <person name="Battilana J."/>
            <person name="Stormo K."/>
            <person name="Costa F."/>
            <person name="Tao Q."/>
            <person name="Si-Ammour A."/>
            <person name="Harkins T."/>
            <person name="Lackey A."/>
            <person name="Perbost C."/>
            <person name="Taillon B."/>
            <person name="Stella A."/>
            <person name="Solovyev V."/>
            <person name="Fawcett J.A."/>
            <person name="Sterck L."/>
            <person name="Vandepoele K."/>
            <person name="Grando S.M."/>
            <person name="Toppo S."/>
            <person name="Moser C."/>
            <person name="Lanchbury J."/>
            <person name="Bogden R."/>
            <person name="Skolnick M."/>
            <person name="Sgaramella V."/>
            <person name="Bhatnagar S.K."/>
            <person name="Fontana P."/>
            <person name="Gutin A."/>
            <person name="Van de Peer Y."/>
            <person name="Salamini F."/>
            <person name="Viola R."/>
        </authorList>
    </citation>
    <scope>NUCLEOTIDE SEQUENCE</scope>
</reference>
<dbReference type="InterPro" id="IPR032675">
    <property type="entry name" value="LRR_dom_sf"/>
</dbReference>
<dbReference type="InterPro" id="IPR036388">
    <property type="entry name" value="WH-like_DNA-bd_sf"/>
</dbReference>
<evidence type="ECO:0000259" key="7">
    <source>
        <dbReference type="Pfam" id="PF23559"/>
    </source>
</evidence>
<dbReference type="AlphaFoldDB" id="A5BGP6"/>
<dbReference type="PANTHER" id="PTHR23155">
    <property type="entry name" value="DISEASE RESISTANCE PROTEIN RP"/>
    <property type="match status" value="1"/>
</dbReference>
<evidence type="ECO:0000256" key="3">
    <source>
        <dbReference type="ARBA" id="ARBA00022821"/>
    </source>
</evidence>
<dbReference type="EMBL" id="AM458918">
    <property type="protein sequence ID" value="CAN72325.1"/>
    <property type="molecule type" value="Genomic_DNA"/>
</dbReference>
<dbReference type="SUPFAM" id="SSF52540">
    <property type="entry name" value="P-loop containing nucleoside triphosphate hydrolases"/>
    <property type="match status" value="1"/>
</dbReference>
<dbReference type="InterPro" id="IPR044974">
    <property type="entry name" value="Disease_R_plants"/>
</dbReference>
<dbReference type="Pfam" id="PF23559">
    <property type="entry name" value="WHD_DRP"/>
    <property type="match status" value="1"/>
</dbReference>
<keyword evidence="2" id="KW-0547">Nucleotide-binding</keyword>
<dbReference type="ExpressionAtlas" id="A5BGP6">
    <property type="expression patterns" value="baseline and differential"/>
</dbReference>
<dbReference type="FunFam" id="1.10.10.10:FF:000322">
    <property type="entry name" value="Probable disease resistance protein At1g63360"/>
    <property type="match status" value="1"/>
</dbReference>